<dbReference type="AlphaFoldDB" id="A0AAD8Y3F2"/>
<comment type="caution">
    <text evidence="3">The sequence shown here is derived from an EMBL/GenBank/DDBJ whole genome shotgun (WGS) entry which is preliminary data.</text>
</comment>
<feature type="region of interest" description="Disordered" evidence="1">
    <location>
        <begin position="146"/>
        <end position="182"/>
    </location>
</feature>
<dbReference type="Proteomes" id="UP001224775">
    <property type="component" value="Unassembled WGS sequence"/>
</dbReference>
<organism evidence="3 4">
    <name type="scientific">Skeletonema marinoi</name>
    <dbReference type="NCBI Taxonomy" id="267567"/>
    <lineage>
        <taxon>Eukaryota</taxon>
        <taxon>Sar</taxon>
        <taxon>Stramenopiles</taxon>
        <taxon>Ochrophyta</taxon>
        <taxon>Bacillariophyta</taxon>
        <taxon>Coscinodiscophyceae</taxon>
        <taxon>Thalassiosirophycidae</taxon>
        <taxon>Thalassiosirales</taxon>
        <taxon>Skeletonemataceae</taxon>
        <taxon>Skeletonema</taxon>
        <taxon>Skeletonema marinoi-dohrnii complex</taxon>
    </lineage>
</organism>
<feature type="transmembrane region" description="Helical" evidence="2">
    <location>
        <begin position="196"/>
        <end position="222"/>
    </location>
</feature>
<gene>
    <name evidence="3" type="ORF">QTG54_011344</name>
</gene>
<accession>A0AAD8Y3F2</accession>
<protein>
    <submittedName>
        <fullName evidence="3">Uncharacterized protein</fullName>
    </submittedName>
</protein>
<reference evidence="3" key="1">
    <citation type="submission" date="2023-06" db="EMBL/GenBank/DDBJ databases">
        <title>Survivors Of The Sea: Transcriptome response of Skeletonema marinoi to long-term dormancy.</title>
        <authorList>
            <person name="Pinder M.I.M."/>
            <person name="Kourtchenko O."/>
            <person name="Robertson E.K."/>
            <person name="Larsson T."/>
            <person name="Maumus F."/>
            <person name="Osuna-Cruz C.M."/>
            <person name="Vancaester E."/>
            <person name="Stenow R."/>
            <person name="Vandepoele K."/>
            <person name="Ploug H."/>
            <person name="Bruchert V."/>
            <person name="Godhe A."/>
            <person name="Topel M."/>
        </authorList>
    </citation>
    <scope>NUCLEOTIDE SEQUENCE</scope>
    <source>
        <strain evidence="3">R05AC</strain>
    </source>
</reference>
<sequence>MLGSHNNDGVIVIGKTFEATTLEDGSEQVIEHIRYKRLNDGCIWTESNAIQLNDIDDIMRDTGVEDELEKKQAPTWSMSYSGSESVSTVDAAELDAALSASPNEEQGDPARRHMYQRSMNTDAPNLTPKYNRGGWGGQLFSPNISFDEESSAHPDKQNHMRTFFASPDNKRSDACDGDDSDAISDKRRLQRKKRCMLLFLYICLIIAGVVVASFVLKLWLMYKPSANQAPENSNASDEISDTTASDMLDSVDVDMIDGAVNSEIPEPENVEAINTEQVDAMKEEEVTTNLVEETIKPADTADVEEEAVAPCIQLKITTEVDKESTDITPWSLTRSGENESTIVIRAADSLSFDDSNTFDKCVDPGLYTFHISDSGGDGLGERGKTGYIISADGIDFGVSTWFLDDEKMTFSLPLVHGIDSGFCSDDFLLVIKTDDKPFQTRWDVINNDNGETVLQGGPYSLPQAIYTQRACLFDGNYTFNMHDLGGDGVCCDDGKGFFSLYKNGVEVVDSNGQFGNKNSTVFVVSSP</sequence>
<evidence type="ECO:0000313" key="3">
    <source>
        <dbReference type="EMBL" id="KAK1738050.1"/>
    </source>
</evidence>
<name>A0AAD8Y3F2_9STRA</name>
<proteinExistence type="predicted"/>
<keyword evidence="4" id="KW-1185">Reference proteome</keyword>
<evidence type="ECO:0000256" key="1">
    <source>
        <dbReference type="SAM" id="MobiDB-lite"/>
    </source>
</evidence>
<keyword evidence="2" id="KW-1133">Transmembrane helix</keyword>
<keyword evidence="2" id="KW-0472">Membrane</keyword>
<evidence type="ECO:0000313" key="4">
    <source>
        <dbReference type="Proteomes" id="UP001224775"/>
    </source>
</evidence>
<dbReference type="EMBL" id="JATAAI010000022">
    <property type="protein sequence ID" value="KAK1738050.1"/>
    <property type="molecule type" value="Genomic_DNA"/>
</dbReference>
<keyword evidence="2" id="KW-0812">Transmembrane</keyword>
<evidence type="ECO:0000256" key="2">
    <source>
        <dbReference type="SAM" id="Phobius"/>
    </source>
</evidence>